<evidence type="ECO:0000259" key="2">
    <source>
        <dbReference type="Pfam" id="PF00857"/>
    </source>
</evidence>
<name>A0A1H9E4W9_9HYPH</name>
<protein>
    <submittedName>
        <fullName evidence="3">Ureidoacrylate peracid hydrolase</fullName>
    </submittedName>
</protein>
<evidence type="ECO:0000256" key="1">
    <source>
        <dbReference type="ARBA" id="ARBA00022801"/>
    </source>
</evidence>
<evidence type="ECO:0000313" key="3">
    <source>
        <dbReference type="EMBL" id="SEQ20774.1"/>
    </source>
</evidence>
<organism evidence="3 4">
    <name type="scientific">Faunimonas pinastri</name>
    <dbReference type="NCBI Taxonomy" id="1855383"/>
    <lineage>
        <taxon>Bacteria</taxon>
        <taxon>Pseudomonadati</taxon>
        <taxon>Pseudomonadota</taxon>
        <taxon>Alphaproteobacteria</taxon>
        <taxon>Hyphomicrobiales</taxon>
        <taxon>Afifellaceae</taxon>
        <taxon>Faunimonas</taxon>
    </lineage>
</organism>
<keyword evidence="4" id="KW-1185">Reference proteome</keyword>
<dbReference type="InterPro" id="IPR050272">
    <property type="entry name" value="Isochorismatase-like_hydrls"/>
</dbReference>
<dbReference type="OrthoDB" id="9791276at2"/>
<accession>A0A1H9E4W9</accession>
<feature type="domain" description="Isochorismatase-like" evidence="2">
    <location>
        <begin position="33"/>
        <end position="220"/>
    </location>
</feature>
<keyword evidence="1 3" id="KW-0378">Hydrolase</keyword>
<sequence>MHKIEIPAEIIERSKRIRGSQPHFLDKIDLARTAHVIVDLQNGFMEEGAPVEVPTAREIVGNVNRICEAVREAGGLNVFLRYTYDPGEKLTWTAFYSDYSQPDQFAMMKEAFTEGAHHFELWPELDVQADDLIVNKTRFSGMIPGTCDLHDLLRKRGIDTLIITGTLTNCCCESTARDAMQMNYKIIFVADGNAAITDAEHNATLSNMKAIFADVMTTDEVVAVVENNRLLQSSAA</sequence>
<gene>
    <name evidence="3" type="ORF">SAMN05216548_10368</name>
</gene>
<dbReference type="Gene3D" id="3.40.50.850">
    <property type="entry name" value="Isochorismatase-like"/>
    <property type="match status" value="1"/>
</dbReference>
<dbReference type="SUPFAM" id="SSF52499">
    <property type="entry name" value="Isochorismatase-like hydrolases"/>
    <property type="match status" value="1"/>
</dbReference>
<proteinExistence type="predicted"/>
<dbReference type="InterPro" id="IPR000868">
    <property type="entry name" value="Isochorismatase-like_dom"/>
</dbReference>
<dbReference type="EMBL" id="FOFG01000003">
    <property type="protein sequence ID" value="SEQ20774.1"/>
    <property type="molecule type" value="Genomic_DNA"/>
</dbReference>
<dbReference type="GO" id="GO:0016787">
    <property type="term" value="F:hydrolase activity"/>
    <property type="evidence" value="ECO:0007669"/>
    <property type="project" value="UniProtKB-KW"/>
</dbReference>
<evidence type="ECO:0000313" key="4">
    <source>
        <dbReference type="Proteomes" id="UP000199647"/>
    </source>
</evidence>
<dbReference type="STRING" id="1855383.SAMN05216548_10368"/>
<dbReference type="InterPro" id="IPR036380">
    <property type="entry name" value="Isochorismatase-like_sf"/>
</dbReference>
<dbReference type="RefSeq" id="WP_092495693.1">
    <property type="nucleotide sequence ID" value="NZ_FOFG01000003.1"/>
</dbReference>
<dbReference type="AlphaFoldDB" id="A0A1H9E4W9"/>
<dbReference type="Pfam" id="PF00857">
    <property type="entry name" value="Isochorismatase"/>
    <property type="match status" value="1"/>
</dbReference>
<dbReference type="Proteomes" id="UP000199647">
    <property type="component" value="Unassembled WGS sequence"/>
</dbReference>
<dbReference type="PANTHER" id="PTHR43540">
    <property type="entry name" value="PEROXYUREIDOACRYLATE/UREIDOACRYLATE AMIDOHYDROLASE-RELATED"/>
    <property type="match status" value="1"/>
</dbReference>
<dbReference type="CDD" id="cd00431">
    <property type="entry name" value="cysteine_hydrolases"/>
    <property type="match status" value="1"/>
</dbReference>
<dbReference type="PANTHER" id="PTHR43540:SF6">
    <property type="entry name" value="ISOCHORISMATASE-LIKE DOMAIN-CONTAINING PROTEIN"/>
    <property type="match status" value="1"/>
</dbReference>
<reference evidence="3 4" key="1">
    <citation type="submission" date="2016-10" db="EMBL/GenBank/DDBJ databases">
        <authorList>
            <person name="de Groot N.N."/>
        </authorList>
    </citation>
    <scope>NUCLEOTIDE SEQUENCE [LARGE SCALE GENOMIC DNA]</scope>
    <source>
        <strain evidence="3 4">A52C2</strain>
    </source>
</reference>